<gene>
    <name evidence="2" type="ORF">AFUS01_LOCUS38682</name>
</gene>
<dbReference type="EMBL" id="CAJVCH010548814">
    <property type="protein sequence ID" value="CAG7828779.1"/>
    <property type="molecule type" value="Genomic_DNA"/>
</dbReference>
<dbReference type="Proteomes" id="UP000708208">
    <property type="component" value="Unassembled WGS sequence"/>
</dbReference>
<name>A0A8J2PPJ4_9HEXA</name>
<evidence type="ECO:0000313" key="2">
    <source>
        <dbReference type="EMBL" id="CAG7828779.1"/>
    </source>
</evidence>
<sequence length="367" mass="41720">PYVTKHIPRLYPEGLSNVFIHHDAASSHTAKKTQAYAAELKVSKGVKLIKNGDIPVKSPDASPMDFFGFGYLKKRIGRRVPTTENGLWKVLQEEWRRVDLSMVNRVYRSWRARCRLIVHRNGNHIERVNYLDKFRIFSFALGPIIVGLLLVLGWCTWKMTARRQRIRTAIEIDGLSRYREMELESLVPTLSATNTEIQGQVNRNPELIATTILMEFDGNLDASIMICGGTLKCTRSTGEEGRIIVNPLYGESAAGQEIPTPACSPTVLERVAGASINHVRLSDQKHSGRENCFAFTQTTENDGFSWVFNGHTDENTGNDCYPQREEQEEEGTIEKRDEFKNCLQIHLSENLNKPNYLCMWESTTELL</sequence>
<evidence type="ECO:0000256" key="1">
    <source>
        <dbReference type="SAM" id="Phobius"/>
    </source>
</evidence>
<dbReference type="AlphaFoldDB" id="A0A8J2PPJ4"/>
<keyword evidence="1" id="KW-1133">Transmembrane helix</keyword>
<keyword evidence="1" id="KW-0472">Membrane</keyword>
<evidence type="ECO:0000313" key="3">
    <source>
        <dbReference type="Proteomes" id="UP000708208"/>
    </source>
</evidence>
<keyword evidence="1" id="KW-0812">Transmembrane</keyword>
<accession>A0A8J2PPJ4</accession>
<feature type="transmembrane region" description="Helical" evidence="1">
    <location>
        <begin position="136"/>
        <end position="157"/>
    </location>
</feature>
<keyword evidence="3" id="KW-1185">Reference proteome</keyword>
<reference evidence="2" key="1">
    <citation type="submission" date="2021-06" db="EMBL/GenBank/DDBJ databases">
        <authorList>
            <person name="Hodson N. C."/>
            <person name="Mongue J. A."/>
            <person name="Jaron S. K."/>
        </authorList>
    </citation>
    <scope>NUCLEOTIDE SEQUENCE</scope>
</reference>
<comment type="caution">
    <text evidence="2">The sequence shown here is derived from an EMBL/GenBank/DDBJ whole genome shotgun (WGS) entry which is preliminary data.</text>
</comment>
<proteinExistence type="predicted"/>
<organism evidence="2 3">
    <name type="scientific">Allacma fusca</name>
    <dbReference type="NCBI Taxonomy" id="39272"/>
    <lineage>
        <taxon>Eukaryota</taxon>
        <taxon>Metazoa</taxon>
        <taxon>Ecdysozoa</taxon>
        <taxon>Arthropoda</taxon>
        <taxon>Hexapoda</taxon>
        <taxon>Collembola</taxon>
        <taxon>Symphypleona</taxon>
        <taxon>Sminthuridae</taxon>
        <taxon>Allacma</taxon>
    </lineage>
</organism>
<feature type="non-terminal residue" evidence="2">
    <location>
        <position position="1"/>
    </location>
</feature>
<protein>
    <submittedName>
        <fullName evidence="2">Uncharacterized protein</fullName>
    </submittedName>
</protein>
<dbReference type="OrthoDB" id="8186282at2759"/>